<accession>A0ACC2P0Z7</accession>
<name>A0ACC2P0Z7_9HYME</name>
<proteinExistence type="predicted"/>
<keyword evidence="2" id="KW-1185">Reference proteome</keyword>
<comment type="caution">
    <text evidence="1">The sequence shown here is derived from an EMBL/GenBank/DDBJ whole genome shotgun (WGS) entry which is preliminary data.</text>
</comment>
<dbReference type="EMBL" id="CM056742">
    <property type="protein sequence ID" value="KAJ8677245.1"/>
    <property type="molecule type" value="Genomic_DNA"/>
</dbReference>
<organism evidence="1 2">
    <name type="scientific">Eretmocerus hayati</name>
    <dbReference type="NCBI Taxonomy" id="131215"/>
    <lineage>
        <taxon>Eukaryota</taxon>
        <taxon>Metazoa</taxon>
        <taxon>Ecdysozoa</taxon>
        <taxon>Arthropoda</taxon>
        <taxon>Hexapoda</taxon>
        <taxon>Insecta</taxon>
        <taxon>Pterygota</taxon>
        <taxon>Neoptera</taxon>
        <taxon>Endopterygota</taxon>
        <taxon>Hymenoptera</taxon>
        <taxon>Apocrita</taxon>
        <taxon>Proctotrupomorpha</taxon>
        <taxon>Chalcidoidea</taxon>
        <taxon>Aphelinidae</taxon>
        <taxon>Aphelininae</taxon>
        <taxon>Eretmocerus</taxon>
    </lineage>
</organism>
<protein>
    <submittedName>
        <fullName evidence="1">Uncharacterized protein</fullName>
    </submittedName>
</protein>
<evidence type="ECO:0000313" key="2">
    <source>
        <dbReference type="Proteomes" id="UP001239111"/>
    </source>
</evidence>
<gene>
    <name evidence="1" type="ORF">QAD02_013032</name>
</gene>
<evidence type="ECO:0000313" key="1">
    <source>
        <dbReference type="EMBL" id="KAJ8677245.1"/>
    </source>
</evidence>
<reference evidence="1" key="1">
    <citation type="submission" date="2023-04" db="EMBL/GenBank/DDBJ databases">
        <title>A chromosome-level genome assembly of the parasitoid wasp Eretmocerus hayati.</title>
        <authorList>
            <person name="Zhong Y."/>
            <person name="Liu S."/>
            <person name="Liu Y."/>
        </authorList>
    </citation>
    <scope>NUCLEOTIDE SEQUENCE</scope>
    <source>
        <strain evidence="1">ZJU_SS_LIU_2023</strain>
    </source>
</reference>
<dbReference type="Proteomes" id="UP001239111">
    <property type="component" value="Chromosome 2"/>
</dbReference>
<sequence>MPAAGSDCFSVCVEKTDLEHEIVVPTYTHQHPGDIDTEALATRIHNRNISSQDLASSTSESSRENIRPFQGDHTHSKFFQFHQCVAGISGANMCHECRHDAGHNLFVRAAITKPHVWSSWPAWLPRRYRGLFSGYVIQAAYVKATVRMSLWSLVPV</sequence>